<dbReference type="Pfam" id="PF03807">
    <property type="entry name" value="F420_oxidored"/>
    <property type="match status" value="1"/>
</dbReference>
<name>A0A3M9N200_9BACT</name>
<comment type="caution">
    <text evidence="3">The sequence shown here is derived from an EMBL/GenBank/DDBJ whole genome shotgun (WGS) entry which is preliminary data.</text>
</comment>
<protein>
    <recommendedName>
        <fullName evidence="2">Pyrroline-5-carboxylate reductase catalytic N-terminal domain-containing protein</fullName>
    </recommendedName>
</protein>
<accession>A0A3M9N200</accession>
<dbReference type="InterPro" id="IPR051267">
    <property type="entry name" value="STEAP_metalloreductase"/>
</dbReference>
<organism evidence="3 4">
    <name type="scientific">Rufibacter latericius</name>
    <dbReference type="NCBI Taxonomy" id="2487040"/>
    <lineage>
        <taxon>Bacteria</taxon>
        <taxon>Pseudomonadati</taxon>
        <taxon>Bacteroidota</taxon>
        <taxon>Cytophagia</taxon>
        <taxon>Cytophagales</taxon>
        <taxon>Hymenobacteraceae</taxon>
        <taxon>Rufibacter</taxon>
    </lineage>
</organism>
<dbReference type="PANTHER" id="PTHR14239">
    <property type="entry name" value="DUDULIN-RELATED"/>
    <property type="match status" value="1"/>
</dbReference>
<dbReference type="InterPro" id="IPR028939">
    <property type="entry name" value="P5C_Rdtase_cat_N"/>
</dbReference>
<feature type="domain" description="Pyrroline-5-carboxylate reductase catalytic N-terminal" evidence="2">
    <location>
        <begin position="16"/>
        <end position="107"/>
    </location>
</feature>
<evidence type="ECO:0000259" key="2">
    <source>
        <dbReference type="Pfam" id="PF03807"/>
    </source>
</evidence>
<proteinExistence type="predicted"/>
<dbReference type="Gene3D" id="3.40.50.720">
    <property type="entry name" value="NAD(P)-binding Rossmann-like Domain"/>
    <property type="match status" value="1"/>
</dbReference>
<dbReference type="OrthoDB" id="1523398at2"/>
<gene>
    <name evidence="3" type="ORF">EFB08_01155</name>
</gene>
<dbReference type="GO" id="GO:0016491">
    <property type="term" value="F:oxidoreductase activity"/>
    <property type="evidence" value="ECO:0007669"/>
    <property type="project" value="UniProtKB-KW"/>
</dbReference>
<evidence type="ECO:0000256" key="1">
    <source>
        <dbReference type="ARBA" id="ARBA00023002"/>
    </source>
</evidence>
<dbReference type="InterPro" id="IPR036291">
    <property type="entry name" value="NAD(P)-bd_dom_sf"/>
</dbReference>
<dbReference type="SUPFAM" id="SSF51735">
    <property type="entry name" value="NAD(P)-binding Rossmann-fold domains"/>
    <property type="match status" value="1"/>
</dbReference>
<evidence type="ECO:0000313" key="4">
    <source>
        <dbReference type="Proteomes" id="UP000272117"/>
    </source>
</evidence>
<dbReference type="AlphaFoldDB" id="A0A3M9N200"/>
<keyword evidence="4" id="KW-1185">Reference proteome</keyword>
<evidence type="ECO:0000313" key="3">
    <source>
        <dbReference type="EMBL" id="RNI31173.1"/>
    </source>
</evidence>
<dbReference type="Proteomes" id="UP000272117">
    <property type="component" value="Unassembled WGS sequence"/>
</dbReference>
<dbReference type="EMBL" id="RJJD01000001">
    <property type="protein sequence ID" value="RNI31173.1"/>
    <property type="molecule type" value="Genomic_DNA"/>
</dbReference>
<keyword evidence="1" id="KW-0560">Oxidoreductase</keyword>
<sequence length="243" mass="27254">MSWLILLQTNYCMMMKVAIIGTGRMGKGLLKTFYRAYGTQVIFTGRDIAHAQSVIEELDLSLQAVPLEEALQADVIIPTLWFSDLLAWAQEHRKVLEGKIVIDISNPFNENFDDFTTAYDTSAAEELQKVIPDSHVVTAFKNTYWVVFDAPVLQGLKSDVYVASNSGTARETVMQLLKQLPFRILDAGLLKNSRTIERMTLLSSELARKAGSHPRIAFNLWGLEHEGLPQEKQARTNALKPVS</sequence>
<reference evidence="3 4" key="1">
    <citation type="submission" date="2018-11" db="EMBL/GenBank/DDBJ databases">
        <title>Rufibacter latericius sp. nov., isolated from water in Baiyang Lake.</title>
        <authorList>
            <person name="Yang Y."/>
        </authorList>
    </citation>
    <scope>NUCLEOTIDE SEQUENCE [LARGE SCALE GENOMIC DNA]</scope>
    <source>
        <strain evidence="3 4">R-22-1c-1</strain>
    </source>
</reference>